<dbReference type="OrthoDB" id="10352553at2759"/>
<dbReference type="Proteomes" id="UP000324748">
    <property type="component" value="Unassembled WGS sequence"/>
</dbReference>
<proteinExistence type="predicted"/>
<feature type="chain" id="PRO_5022917610" evidence="2">
    <location>
        <begin position="21"/>
        <end position="180"/>
    </location>
</feature>
<organism evidence="3 4">
    <name type="scientific">Puccinia graminis f. sp. tritici</name>
    <dbReference type="NCBI Taxonomy" id="56615"/>
    <lineage>
        <taxon>Eukaryota</taxon>
        <taxon>Fungi</taxon>
        <taxon>Dikarya</taxon>
        <taxon>Basidiomycota</taxon>
        <taxon>Pucciniomycotina</taxon>
        <taxon>Pucciniomycetes</taxon>
        <taxon>Pucciniales</taxon>
        <taxon>Pucciniaceae</taxon>
        <taxon>Puccinia</taxon>
    </lineage>
</organism>
<name>A0A5B0QIZ5_PUCGR</name>
<feature type="compositionally biased region" description="Basic and acidic residues" evidence="1">
    <location>
        <begin position="86"/>
        <end position="113"/>
    </location>
</feature>
<reference evidence="3 4" key="1">
    <citation type="submission" date="2019-05" db="EMBL/GenBank/DDBJ databases">
        <title>Emergence of the Ug99 lineage of the wheat stem rust pathogen through somatic hybridization.</title>
        <authorList>
            <person name="Li F."/>
            <person name="Upadhyaya N.M."/>
            <person name="Sperschneider J."/>
            <person name="Matny O."/>
            <person name="Nguyen-Phuc H."/>
            <person name="Mago R."/>
            <person name="Raley C."/>
            <person name="Miller M.E."/>
            <person name="Silverstein K.A.T."/>
            <person name="Henningsen E."/>
            <person name="Hirsch C.D."/>
            <person name="Visser B."/>
            <person name="Pretorius Z.A."/>
            <person name="Steffenson B.J."/>
            <person name="Schwessinger B."/>
            <person name="Dodds P.N."/>
            <person name="Figueroa M."/>
        </authorList>
    </citation>
    <scope>NUCLEOTIDE SEQUENCE [LARGE SCALE GENOMIC DNA]</scope>
    <source>
        <strain evidence="3">21-0</strain>
    </source>
</reference>
<gene>
    <name evidence="3" type="ORF">PGT21_020249</name>
</gene>
<feature type="region of interest" description="Disordered" evidence="1">
    <location>
        <begin position="86"/>
        <end position="120"/>
    </location>
</feature>
<comment type="caution">
    <text evidence="3">The sequence shown here is derived from an EMBL/GenBank/DDBJ whole genome shotgun (WGS) entry which is preliminary data.</text>
</comment>
<evidence type="ECO:0000313" key="3">
    <source>
        <dbReference type="EMBL" id="KAA1113080.1"/>
    </source>
</evidence>
<evidence type="ECO:0000256" key="2">
    <source>
        <dbReference type="SAM" id="SignalP"/>
    </source>
</evidence>
<dbReference type="EMBL" id="VSWC01000015">
    <property type="protein sequence ID" value="KAA1113080.1"/>
    <property type="molecule type" value="Genomic_DNA"/>
</dbReference>
<evidence type="ECO:0000313" key="4">
    <source>
        <dbReference type="Proteomes" id="UP000324748"/>
    </source>
</evidence>
<feature type="signal peptide" evidence="2">
    <location>
        <begin position="1"/>
        <end position="20"/>
    </location>
</feature>
<keyword evidence="2" id="KW-0732">Signal</keyword>
<sequence length="180" mass="19515">MFLIQIVFALHLLGCYSVSAHPILSVSPLVKRALPAASGVHLEQTISTGVSHAEAGLSSTHAFEFDTMGSNMGKADESLNVSKADKKNVDGHELLPDSKKEGNLSGLNEERNKSPLITKEPNVKKAPAQTINHVDDELSASRINNSIDRLATVMSTDRNGVVKVATNPNNINKFLFRRMK</sequence>
<accession>A0A5B0QIZ5</accession>
<evidence type="ECO:0000256" key="1">
    <source>
        <dbReference type="SAM" id="MobiDB-lite"/>
    </source>
</evidence>
<keyword evidence="4" id="KW-1185">Reference proteome</keyword>
<protein>
    <submittedName>
        <fullName evidence="3">Uncharacterized protein</fullName>
    </submittedName>
</protein>
<dbReference type="AlphaFoldDB" id="A0A5B0QIZ5"/>